<dbReference type="SUPFAM" id="SSF82171">
    <property type="entry name" value="DPP6 N-terminal domain-like"/>
    <property type="match status" value="1"/>
</dbReference>
<feature type="signal peptide" evidence="1">
    <location>
        <begin position="1"/>
        <end position="34"/>
    </location>
</feature>
<organism evidence="2 3">
    <name type="scientific">Actinacidiphila acididurans</name>
    <dbReference type="NCBI Taxonomy" id="2784346"/>
    <lineage>
        <taxon>Bacteria</taxon>
        <taxon>Bacillati</taxon>
        <taxon>Actinomycetota</taxon>
        <taxon>Actinomycetes</taxon>
        <taxon>Kitasatosporales</taxon>
        <taxon>Streptomycetaceae</taxon>
        <taxon>Actinacidiphila</taxon>
    </lineage>
</organism>
<proteinExistence type="predicted"/>
<evidence type="ECO:0000313" key="2">
    <source>
        <dbReference type="EMBL" id="MBM9503305.1"/>
    </source>
</evidence>
<comment type="caution">
    <text evidence="2">The sequence shown here is derived from an EMBL/GenBank/DDBJ whole genome shotgun (WGS) entry which is preliminary data.</text>
</comment>
<evidence type="ECO:0000256" key="1">
    <source>
        <dbReference type="SAM" id="SignalP"/>
    </source>
</evidence>
<protein>
    <submittedName>
        <fullName evidence="2">Ig-like domain repeat protein</fullName>
    </submittedName>
</protein>
<dbReference type="InterPro" id="IPR011042">
    <property type="entry name" value="6-blade_b-propeller_TolB-like"/>
</dbReference>
<keyword evidence="1" id="KW-0732">Signal</keyword>
<dbReference type="Gene3D" id="2.120.10.30">
    <property type="entry name" value="TolB, C-terminal domain"/>
    <property type="match status" value="1"/>
</dbReference>
<keyword evidence="3" id="KW-1185">Reference proteome</keyword>
<sequence length="585" mass="59915">MRKYSRFRRVASVLVSLALGGGLLSVALSPAAQAAEPSDVSIQLPTISYSHMLVDQARHRVLITTGQYSSPRTDALLVYDFDGNLLQTVTYSPYLARPSGVALSEDGKTLYVASTEYILSMNADTYDHPGAFQTDASLGLCGREIAATGGKVYFTELPANSGVPDCTNPWVYMDYETPGRNGVSTQTWGGNFRFATTQPGAPGLLLYTSTYGSAYPITSYATLYDAANGKFVSGRSWPGTSGSPAPTAQDAAISADGSLVGLADGTAGFRLLKGSDMSDASPGWSAPAGAAATAVAFSPDGSLVARGLAAPGGDADLLVQDADPAHGDTPRSFVFQNDADGGDRIASRGLAWSADASKLFAVISDAAGDAYWLHIISNAGSRYHAAFQGPLTVQPGSSYAGQAVELSGTILLNGPASGDPARLTAVRTDASGSHQLDPVTAAADGSFTIEDTPPDAGTATYTVSYAGDAEHDPAADVTTPVTVAKAPTTLTLAAPAAPGASGSVHIAGTLTTTGTPLSSGTVVRVARRTKDGGVASLPTLRVAEDGTFSFDDVPGPGETLYTVDYKGEDGNHATSADWLVIPASG</sequence>
<feature type="chain" id="PRO_5045048484" evidence="1">
    <location>
        <begin position="35"/>
        <end position="585"/>
    </location>
</feature>
<accession>A0ABS2TIY4</accession>
<name>A0ABS2TIY4_9ACTN</name>
<dbReference type="EMBL" id="JADKYB010000001">
    <property type="protein sequence ID" value="MBM9503305.1"/>
    <property type="molecule type" value="Genomic_DNA"/>
</dbReference>
<evidence type="ECO:0000313" key="3">
    <source>
        <dbReference type="Proteomes" id="UP000749040"/>
    </source>
</evidence>
<reference evidence="2 3" key="1">
    <citation type="submission" date="2021-01" db="EMBL/GenBank/DDBJ databases">
        <title>Streptomyces acididurans sp. nov., isolated from a peat swamp forest soil.</title>
        <authorList>
            <person name="Chantavorakit T."/>
            <person name="Duangmal K."/>
        </authorList>
    </citation>
    <scope>NUCLEOTIDE SEQUENCE [LARGE SCALE GENOMIC DNA]</scope>
    <source>
        <strain evidence="2 3">KK5PA1</strain>
    </source>
</reference>
<dbReference type="Proteomes" id="UP000749040">
    <property type="component" value="Unassembled WGS sequence"/>
</dbReference>
<dbReference type="RefSeq" id="WP_205355163.1">
    <property type="nucleotide sequence ID" value="NZ_JADKYB010000001.1"/>
</dbReference>
<gene>
    <name evidence="2" type="ORF">ITX44_01935</name>
</gene>